<protein>
    <submittedName>
        <fullName evidence="2">Uncharacterized protein</fullName>
    </submittedName>
</protein>
<keyword evidence="3" id="KW-1185">Reference proteome</keyword>
<evidence type="ECO:0000313" key="2">
    <source>
        <dbReference type="EMBL" id="AUH63616.1"/>
    </source>
</evidence>
<feature type="chain" id="PRO_5014153727" evidence="1">
    <location>
        <begin position="22"/>
        <end position="138"/>
    </location>
</feature>
<dbReference type="EMBL" id="CP025430">
    <property type="protein sequence ID" value="AUH63616.1"/>
    <property type="molecule type" value="Genomic_DNA"/>
</dbReference>
<dbReference type="RefSeq" id="WP_101751658.1">
    <property type="nucleotide sequence ID" value="NZ_CP025430.1"/>
</dbReference>
<name>A0A2H5EWC7_9RHOB</name>
<dbReference type="Proteomes" id="UP000234530">
    <property type="component" value="Chromosome"/>
</dbReference>
<dbReference type="OrthoDB" id="7691610at2"/>
<reference evidence="2 3" key="1">
    <citation type="journal article" date="2013" name="Antonie Van Leeuwenhoek">
        <title>Paracoccus zhejiangensis sp. nov., isolated from activated sludge in wastewater-treatment system.</title>
        <authorList>
            <person name="Wu Z.G."/>
            <person name="Zhang D.F."/>
            <person name="Liu Y.L."/>
            <person name="Wang F."/>
            <person name="Jiang X."/>
            <person name="Li C."/>
            <person name="Li S.P."/>
            <person name="Hong Q."/>
            <person name="Li W.J."/>
        </authorList>
    </citation>
    <scope>NUCLEOTIDE SEQUENCE [LARGE SCALE GENOMIC DNA]</scope>
    <source>
        <strain evidence="2 3">J6</strain>
    </source>
</reference>
<accession>A0A2H5EWC7</accession>
<keyword evidence="1" id="KW-0732">Signal</keyword>
<sequence length="138" mass="14163">MHSKIYLAAVAALMLTGAAQAQTATPATPAMPEAGTPEAEMLYQSARNQLGVLKHCNEQGFIGEEAVATQTKLLGMIPAGDVALGDAAEQKGAGGTVVSMGTELTLEDGAKQQSTTPEAMCKQMETAMAQLASQLPAE</sequence>
<feature type="signal peptide" evidence="1">
    <location>
        <begin position="1"/>
        <end position="21"/>
    </location>
</feature>
<dbReference type="AlphaFoldDB" id="A0A2H5EWC7"/>
<dbReference type="NCBIfam" id="NF035933">
    <property type="entry name" value="ESAT6_1"/>
    <property type="match status" value="1"/>
</dbReference>
<organism evidence="2 3">
    <name type="scientific">Paracoccus zhejiangensis</name>
    <dbReference type="NCBI Taxonomy" id="1077935"/>
    <lineage>
        <taxon>Bacteria</taxon>
        <taxon>Pseudomonadati</taxon>
        <taxon>Pseudomonadota</taxon>
        <taxon>Alphaproteobacteria</taxon>
        <taxon>Rhodobacterales</taxon>
        <taxon>Paracoccaceae</taxon>
        <taxon>Paracoccus</taxon>
    </lineage>
</organism>
<gene>
    <name evidence="2" type="ORF">CX676_05090</name>
</gene>
<proteinExistence type="predicted"/>
<dbReference type="KEGG" id="pzh:CX676_05090"/>
<evidence type="ECO:0000256" key="1">
    <source>
        <dbReference type="SAM" id="SignalP"/>
    </source>
</evidence>
<evidence type="ECO:0000313" key="3">
    <source>
        <dbReference type="Proteomes" id="UP000234530"/>
    </source>
</evidence>